<feature type="compositionally biased region" description="Polar residues" evidence="1">
    <location>
        <begin position="105"/>
        <end position="114"/>
    </location>
</feature>
<feature type="compositionally biased region" description="Low complexity" evidence="1">
    <location>
        <begin position="454"/>
        <end position="565"/>
    </location>
</feature>
<evidence type="ECO:0000313" key="3">
    <source>
        <dbReference type="Proteomes" id="UP000593567"/>
    </source>
</evidence>
<organism evidence="2 3">
    <name type="scientific">Bugula neritina</name>
    <name type="common">Brown bryozoan</name>
    <name type="synonym">Sertularia neritina</name>
    <dbReference type="NCBI Taxonomy" id="10212"/>
    <lineage>
        <taxon>Eukaryota</taxon>
        <taxon>Metazoa</taxon>
        <taxon>Spiralia</taxon>
        <taxon>Lophotrochozoa</taxon>
        <taxon>Bryozoa</taxon>
        <taxon>Gymnolaemata</taxon>
        <taxon>Cheilostomatida</taxon>
        <taxon>Flustrina</taxon>
        <taxon>Buguloidea</taxon>
        <taxon>Bugulidae</taxon>
        <taxon>Bugula</taxon>
    </lineage>
</organism>
<dbReference type="AlphaFoldDB" id="A0A7J7JR25"/>
<evidence type="ECO:0000256" key="1">
    <source>
        <dbReference type="SAM" id="MobiDB-lite"/>
    </source>
</evidence>
<feature type="compositionally biased region" description="Low complexity" evidence="1">
    <location>
        <begin position="287"/>
        <end position="315"/>
    </location>
</feature>
<feature type="compositionally biased region" description="Polar residues" evidence="1">
    <location>
        <begin position="1"/>
        <end position="18"/>
    </location>
</feature>
<feature type="region of interest" description="Disordered" evidence="1">
    <location>
        <begin position="233"/>
        <end position="333"/>
    </location>
</feature>
<feature type="compositionally biased region" description="Polar residues" evidence="1">
    <location>
        <begin position="377"/>
        <end position="453"/>
    </location>
</feature>
<dbReference type="EMBL" id="VXIV02001989">
    <property type="protein sequence ID" value="KAF6028121.1"/>
    <property type="molecule type" value="Genomic_DNA"/>
</dbReference>
<feature type="compositionally biased region" description="Basic and acidic residues" evidence="1">
    <location>
        <begin position="82"/>
        <end position="99"/>
    </location>
</feature>
<feature type="region of interest" description="Disordered" evidence="1">
    <location>
        <begin position="65"/>
        <end position="152"/>
    </location>
</feature>
<gene>
    <name evidence="2" type="ORF">EB796_013581</name>
</gene>
<feature type="region of interest" description="Disordered" evidence="1">
    <location>
        <begin position="1"/>
        <end position="35"/>
    </location>
</feature>
<feature type="compositionally biased region" description="Polar residues" evidence="1">
    <location>
        <begin position="348"/>
        <end position="367"/>
    </location>
</feature>
<feature type="compositionally biased region" description="Low complexity" evidence="1">
    <location>
        <begin position="243"/>
        <end position="254"/>
    </location>
</feature>
<protein>
    <submittedName>
        <fullName evidence="2">Uncharacterized protein</fullName>
    </submittedName>
</protein>
<reference evidence="2" key="1">
    <citation type="submission" date="2020-06" db="EMBL/GenBank/DDBJ databases">
        <title>Draft genome of Bugula neritina, a colonial animal packing powerful symbionts and potential medicines.</title>
        <authorList>
            <person name="Rayko M."/>
        </authorList>
    </citation>
    <scope>NUCLEOTIDE SEQUENCE [LARGE SCALE GENOMIC DNA]</scope>
    <source>
        <strain evidence="2">Kwan_BN1</strain>
    </source>
</reference>
<evidence type="ECO:0000313" key="2">
    <source>
        <dbReference type="EMBL" id="KAF6028121.1"/>
    </source>
</evidence>
<sequence length="752" mass="78937">MDNTALSTAHGVVTNQQPDMVPAAAQHSDPVANNDADNIANLPPDMLPLGGQAGDQLEDRMLGAELESGSGSGPDIISNGVRGDEKTRPDILSPAREDTDVSLAESRSSSTVLHSPTGAFEPVRGASRSTSLSDVEPTVHLPQSTGTTAAPLWEQPSLPNVHLHPAEARAAPLPIQVLPTQVLQSMGADNMLPAASSSEPDQTDGLANSLDNLTLAEKVAQHPTAHPDVQISLSDSQASSFPSTSTTDLGSTLSQPASSDSTHLSSAPPTSVQSPVATETPPTLVDPSSTSSKAPPTPVEASPTFTEAPPTSTEAPPMPTQPLVAAPTTQHPSVSSVAVDTTQQNFMPIQSLPGSQLGSAYESQISSAPGPPLPQVVSGTASSQNSQLSDASNMTALSTTHSQPQVSAPSGSLTGNTSHVTSLASATPTSGHFSETNQNASQLSAAGQPLGSTGISQGQQGLPQGQQGFPQGQQGFSQGQQSLPQSQQGFPQGQQGIPQGQQGFPQGQQGIPQGQQGFPQGQQGIPQGQQGFPQGQQGIPQGQQGFPQGQQGIPQGQQGFPQGQMMQNQSGMMQNKSMDQQSQFMGPNMMPNYGMNMMPGQFGMMGNNMQGMMGNNMQGMMGNNMQGMMGNMPYMQQQGVYPGMMMGGPQQAYPPYGNPRQQFSQMDPQMQQRMSMMKGFKPLHQQQVNVPHLLPVSCTCSLNTCLTRISCMYTRTGFSMSYGSHISPLQSSQHKMGVKYLYFAWNLNPLTF</sequence>
<comment type="caution">
    <text evidence="2">The sequence shown here is derived from an EMBL/GenBank/DDBJ whole genome shotgun (WGS) entry which is preliminary data.</text>
</comment>
<feature type="compositionally biased region" description="Polar residues" evidence="1">
    <location>
        <begin position="255"/>
        <end position="281"/>
    </location>
</feature>
<keyword evidence="3" id="KW-1185">Reference proteome</keyword>
<name>A0A7J7JR25_BUGNE</name>
<dbReference type="Proteomes" id="UP000593567">
    <property type="component" value="Unassembled WGS sequence"/>
</dbReference>
<feature type="compositionally biased region" description="Polar residues" evidence="1">
    <location>
        <begin position="233"/>
        <end position="242"/>
    </location>
</feature>
<proteinExistence type="predicted"/>
<feature type="region of interest" description="Disordered" evidence="1">
    <location>
        <begin position="348"/>
        <end position="565"/>
    </location>
</feature>
<accession>A0A7J7JR25</accession>